<protein>
    <recommendedName>
        <fullName evidence="4">Lipid A 3-O-deacylase</fullName>
    </recommendedName>
</protein>
<name>A0ABP3E1K9_9GAMM</name>
<feature type="chain" id="PRO_5046774718" description="Lipid A 3-O-deacylase" evidence="1">
    <location>
        <begin position="26"/>
        <end position="173"/>
    </location>
</feature>
<dbReference type="EMBL" id="BAAAFO010000002">
    <property type="protein sequence ID" value="GAA0247202.1"/>
    <property type="molecule type" value="Genomic_DNA"/>
</dbReference>
<evidence type="ECO:0000313" key="2">
    <source>
        <dbReference type="EMBL" id="GAA0247202.1"/>
    </source>
</evidence>
<proteinExistence type="predicted"/>
<reference evidence="3" key="1">
    <citation type="journal article" date="2019" name="Int. J. Syst. Evol. Microbiol.">
        <title>The Global Catalogue of Microorganisms (GCM) 10K type strain sequencing project: providing services to taxonomists for standard genome sequencing and annotation.</title>
        <authorList>
            <consortium name="The Broad Institute Genomics Platform"/>
            <consortium name="The Broad Institute Genome Sequencing Center for Infectious Disease"/>
            <person name="Wu L."/>
            <person name="Ma J."/>
        </authorList>
    </citation>
    <scope>NUCLEOTIDE SEQUENCE [LARGE SCALE GENOMIC DNA]</scope>
    <source>
        <strain evidence="3">JCM 16242</strain>
    </source>
</reference>
<evidence type="ECO:0000256" key="1">
    <source>
        <dbReference type="SAM" id="SignalP"/>
    </source>
</evidence>
<keyword evidence="3" id="KW-1185">Reference proteome</keyword>
<dbReference type="Gene3D" id="2.40.160.20">
    <property type="match status" value="1"/>
</dbReference>
<feature type="signal peptide" evidence="1">
    <location>
        <begin position="1"/>
        <end position="25"/>
    </location>
</feature>
<gene>
    <name evidence="2" type="ORF">GCM10009126_10930</name>
</gene>
<sequence>MRFIPTLRTALVLVPLTLATLPAAAARWELQAGQSYMDDYGANTAFVEAVFAPHRLGDSRFSWAPDVSVGWIDGRDVARFRDKRYTTRDSIALLAAGVRLYVGDGDEWSRRWFLGLQPVLHTGRTQALSSVYEFATTLGWQGRRFSVQLRHISNASLHEPNRGETMALLGVAF</sequence>
<organism evidence="2 3">
    <name type="scientific">Rhodanobacter caeni</name>
    <dbReference type="NCBI Taxonomy" id="657654"/>
    <lineage>
        <taxon>Bacteria</taxon>
        <taxon>Pseudomonadati</taxon>
        <taxon>Pseudomonadota</taxon>
        <taxon>Gammaproteobacteria</taxon>
        <taxon>Lysobacterales</taxon>
        <taxon>Rhodanobacteraceae</taxon>
        <taxon>Rhodanobacter</taxon>
    </lineage>
</organism>
<evidence type="ECO:0000313" key="3">
    <source>
        <dbReference type="Proteomes" id="UP001500657"/>
    </source>
</evidence>
<comment type="caution">
    <text evidence="2">The sequence shown here is derived from an EMBL/GenBank/DDBJ whole genome shotgun (WGS) entry which is preliminary data.</text>
</comment>
<evidence type="ECO:0008006" key="4">
    <source>
        <dbReference type="Google" id="ProtNLM"/>
    </source>
</evidence>
<dbReference type="InterPro" id="IPR018550">
    <property type="entry name" value="Lipid-A_deacylase-rel"/>
</dbReference>
<keyword evidence="1" id="KW-0732">Signal</keyword>
<dbReference type="Pfam" id="PF09411">
    <property type="entry name" value="PagL"/>
    <property type="match status" value="1"/>
</dbReference>
<accession>A0ABP3E1K9</accession>
<dbReference type="RefSeq" id="WP_343881012.1">
    <property type="nucleotide sequence ID" value="NZ_BAAAFO010000002.1"/>
</dbReference>
<dbReference type="Proteomes" id="UP001500657">
    <property type="component" value="Unassembled WGS sequence"/>
</dbReference>